<keyword evidence="1 4" id="KW-0349">Heme</keyword>
<sequence>MCTHHAWKGWFVLLKFPASFLAIAVLVAIPPARAEEIDFVRDVQPIFQAHCVSCHGASDQQGGLRLDYRDSVLLGGDSGPTYVAGDSAGSTLITRVTADEDERMPPPYEEDVQPLTEAQIETLRKWIDAGANWPDAARGTGHIESDHWAYQPIVRGAPPAVKNRDWVRSPIDAYVLARLEAEGIEPSPEADRYTLIKRLYYDLVGLPPTPGEVDAFVNDAADDAYEQLVDRLLKSPHFGERWGRHWMDKARYADSDGYEKDRPRPNAWRYRDWVIEAVNRDMPFDQFTIEQMAGDLLPDATPMQQLATAFHRQTLTNTEGGTDQEEFRVAAIVDRIATTGSVWLGLTVACAQCHTHKYDKITQNEYYQLFAFFNNGDESETQVPVSEEAVAKYEVQLAEHHATSETLQTKLRKLRDELAPQLAAWEAEAQHSLAEAAKNPPELIPLDVVNVNSSGGATFERLDDGSYLASGNNPDRDTLTVLAKSPTSDISSLRLETLSHASLPANGPGRVAHGNFVLNELTAFAGPSEELGEEHQVTLASATADHSQGGYDVAGAIDGEAKTGWAVGKEYGKDHWAEFTLSAPLAVEAETVWIKLQLEQNHGRQHTIGRIRLLANTGDDPNAGMPENIVAVLRTEADNRTDEQRQQLLDYFVSTKPQGAKLLARIAAHNKKKPEPPTMQVRVIAHRNEDPRTTRLLRRGDFLQPQGDGIVPDTLAVLHPLEARDPANPNRLDLAYWLVDGRNPLTPRVAVNQVWSHLFGEGLVETMDDFGIRGEEPTHPKLLDWLALEFIDLGWSRKAMIRRIVTSATYRQSSQHRLELAEVDPRNKLLYRQNRFRVEAEIVRDLHLSASGLLSEKIGGPSVFPPMTSDIASLSYAGNFKWEDSKGEERYRRAMYTFFKRTAPHPNLITFDCPDSNTTCVQRQPSNTPLQALTTLNNIVFVEASQAMARRALTEATPEDDDRLTFIFRHCVAREPNEAELADATELLNTARQWYTEHQDAATELVGEYAASDISVDENAPMHPFDEQVRRTRREFFNTTASGLGMAALGSMLAADGLLGPGTAHGAESTSAAAADPLTPKPTHFAPKAKSCIFIFMAGAASQLDLFDPKPKLNELNGQKLPESMTENVRFAFIQKETATLLGSNQKFKKFGQCGMELSELLPHLGSVADDLLLVRSMHSDQFNHHPGQLLMQCGRGVFGLPSMGSWLTYGLGSESRNLPGYVVLTAGRGSSGGTTLWQSGFLPSVHAGVRFRNQGEAVLNLQNPPGLPPELQRKGLDVLRRSNERRYDAVHDPEIASRIASYELAYRMQASAPELIDLSGETQQTLDAYGIDRKTPELQGNRGGGGDQWPSFSTNCLLARRLVERGVRFVNLIHASWDHHSNLDQQLPVNAGMADQPVAALIKDLKQRGLLDETLVVMASEFGRTPLGENRGGSREVNTGRDHHPFAFSLLMAGGGIKGGQVYGETDEIGWSPVVDPVHINDFHATILHLFGLDHLKLTYRFQGRDYRLTDLAGEVIPRWIA</sequence>
<dbReference type="PROSITE" id="PS51007">
    <property type="entry name" value="CYTC"/>
    <property type="match status" value="1"/>
</dbReference>
<accession>A0A9P1BDI6</accession>
<keyword evidence="2 4" id="KW-0479">Metal-binding</keyword>
<dbReference type="InterPro" id="IPR011429">
    <property type="entry name" value="Cyt_c_Planctomycete-type"/>
</dbReference>
<dbReference type="InterPro" id="IPR022655">
    <property type="entry name" value="DUF1553"/>
</dbReference>
<dbReference type="Gene3D" id="1.10.760.10">
    <property type="entry name" value="Cytochrome c-like domain"/>
    <property type="match status" value="1"/>
</dbReference>
<dbReference type="GO" id="GO:0046872">
    <property type="term" value="F:metal ion binding"/>
    <property type="evidence" value="ECO:0007669"/>
    <property type="project" value="UniProtKB-KW"/>
</dbReference>
<dbReference type="EMBL" id="CAMXCT010000001">
    <property type="protein sequence ID" value="CAI3971424.1"/>
    <property type="molecule type" value="Genomic_DNA"/>
</dbReference>
<dbReference type="Gene3D" id="3.40.720.10">
    <property type="entry name" value="Alkaline Phosphatase, subunit A"/>
    <property type="match status" value="1"/>
</dbReference>
<keyword evidence="9" id="KW-1185">Reference proteome</keyword>
<dbReference type="OrthoDB" id="10062857at2759"/>
<evidence type="ECO:0000256" key="3">
    <source>
        <dbReference type="ARBA" id="ARBA00023004"/>
    </source>
</evidence>
<dbReference type="InterPro" id="IPR017850">
    <property type="entry name" value="Alkaline_phosphatase_core_sf"/>
</dbReference>
<evidence type="ECO:0000256" key="2">
    <source>
        <dbReference type="ARBA" id="ARBA00022723"/>
    </source>
</evidence>
<dbReference type="Pfam" id="PF07394">
    <property type="entry name" value="DUF1501"/>
    <property type="match status" value="1"/>
</dbReference>
<evidence type="ECO:0000256" key="5">
    <source>
        <dbReference type="SAM" id="SignalP"/>
    </source>
</evidence>
<comment type="caution">
    <text evidence="7">The sequence shown here is derived from an EMBL/GenBank/DDBJ whole genome shotgun (WGS) entry which is preliminary data.</text>
</comment>
<evidence type="ECO:0000313" key="8">
    <source>
        <dbReference type="EMBL" id="CAL1124799.1"/>
    </source>
</evidence>
<proteinExistence type="predicted"/>
<evidence type="ECO:0000256" key="4">
    <source>
        <dbReference type="PROSITE-ProRule" id="PRU00433"/>
    </source>
</evidence>
<dbReference type="Pfam" id="PF07587">
    <property type="entry name" value="PSD1"/>
    <property type="match status" value="1"/>
</dbReference>
<dbReference type="PANTHER" id="PTHR35889">
    <property type="entry name" value="CYCLOINULO-OLIGOSACCHARIDE FRUCTANOTRANSFERASE-RELATED"/>
    <property type="match status" value="1"/>
</dbReference>
<dbReference type="InterPro" id="IPR010869">
    <property type="entry name" value="DUF1501"/>
</dbReference>
<evidence type="ECO:0000313" key="7">
    <source>
        <dbReference type="EMBL" id="CAI3971424.1"/>
    </source>
</evidence>
<name>A0A9P1BDI6_9DINO</name>
<keyword evidence="5" id="KW-0732">Signal</keyword>
<feature type="chain" id="PRO_5043269359" description="Cytochrome c domain-containing protein" evidence="5">
    <location>
        <begin position="35"/>
        <end position="1523"/>
    </location>
</feature>
<reference evidence="7" key="1">
    <citation type="submission" date="2022-10" db="EMBL/GenBank/DDBJ databases">
        <authorList>
            <person name="Chen Y."/>
            <person name="Dougan E. K."/>
            <person name="Chan C."/>
            <person name="Rhodes N."/>
            <person name="Thang M."/>
        </authorList>
    </citation>
    <scope>NUCLEOTIDE SEQUENCE</scope>
</reference>
<dbReference type="GO" id="GO:0009055">
    <property type="term" value="F:electron transfer activity"/>
    <property type="evidence" value="ECO:0007669"/>
    <property type="project" value="InterPro"/>
</dbReference>
<dbReference type="InterPro" id="IPR011444">
    <property type="entry name" value="DUF1549"/>
</dbReference>
<feature type="domain" description="Cytochrome c" evidence="6">
    <location>
        <begin position="38"/>
        <end position="236"/>
    </location>
</feature>
<evidence type="ECO:0000259" key="6">
    <source>
        <dbReference type="PROSITE" id="PS51007"/>
    </source>
</evidence>
<protein>
    <recommendedName>
        <fullName evidence="6">Cytochrome c domain-containing protein</fullName>
    </recommendedName>
</protein>
<keyword evidence="3 4" id="KW-0408">Iron</keyword>
<dbReference type="EMBL" id="CAMXCT020000001">
    <property type="protein sequence ID" value="CAL1124799.1"/>
    <property type="molecule type" value="Genomic_DNA"/>
</dbReference>
<dbReference type="GO" id="GO:0020037">
    <property type="term" value="F:heme binding"/>
    <property type="evidence" value="ECO:0007669"/>
    <property type="project" value="InterPro"/>
</dbReference>
<dbReference type="Pfam" id="PF07583">
    <property type="entry name" value="PSCyt2"/>
    <property type="match status" value="1"/>
</dbReference>
<dbReference type="SUPFAM" id="SSF53649">
    <property type="entry name" value="Alkaline phosphatase-like"/>
    <property type="match status" value="1"/>
</dbReference>
<reference evidence="8" key="2">
    <citation type="submission" date="2024-04" db="EMBL/GenBank/DDBJ databases">
        <authorList>
            <person name="Chen Y."/>
            <person name="Shah S."/>
            <person name="Dougan E. K."/>
            <person name="Thang M."/>
            <person name="Chan C."/>
        </authorList>
    </citation>
    <scope>NUCLEOTIDE SEQUENCE [LARGE SCALE GENOMIC DNA]</scope>
</reference>
<dbReference type="Pfam" id="PF07635">
    <property type="entry name" value="PSCyt1"/>
    <property type="match status" value="1"/>
</dbReference>
<gene>
    <name evidence="7" type="ORF">C1SCF055_LOCUS14</name>
</gene>
<dbReference type="SUPFAM" id="SSF46626">
    <property type="entry name" value="Cytochrome c"/>
    <property type="match status" value="1"/>
</dbReference>
<evidence type="ECO:0000313" key="9">
    <source>
        <dbReference type="Proteomes" id="UP001152797"/>
    </source>
</evidence>
<evidence type="ECO:0000256" key="1">
    <source>
        <dbReference type="ARBA" id="ARBA00022617"/>
    </source>
</evidence>
<dbReference type="EMBL" id="CAMXCT030000001">
    <property type="protein sequence ID" value="CAL4758736.1"/>
    <property type="molecule type" value="Genomic_DNA"/>
</dbReference>
<dbReference type="InterPro" id="IPR036909">
    <property type="entry name" value="Cyt_c-like_dom_sf"/>
</dbReference>
<dbReference type="InterPro" id="IPR009056">
    <property type="entry name" value="Cyt_c-like_dom"/>
</dbReference>
<feature type="signal peptide" evidence="5">
    <location>
        <begin position="1"/>
        <end position="34"/>
    </location>
</feature>
<dbReference type="PANTHER" id="PTHR35889:SF3">
    <property type="entry name" value="F-BOX DOMAIN-CONTAINING PROTEIN"/>
    <property type="match status" value="1"/>
</dbReference>
<organism evidence="7">
    <name type="scientific">Cladocopium goreaui</name>
    <dbReference type="NCBI Taxonomy" id="2562237"/>
    <lineage>
        <taxon>Eukaryota</taxon>
        <taxon>Sar</taxon>
        <taxon>Alveolata</taxon>
        <taxon>Dinophyceae</taxon>
        <taxon>Suessiales</taxon>
        <taxon>Symbiodiniaceae</taxon>
        <taxon>Cladocopium</taxon>
    </lineage>
</organism>
<dbReference type="Proteomes" id="UP001152797">
    <property type="component" value="Unassembled WGS sequence"/>
</dbReference>